<protein>
    <submittedName>
        <fullName evidence="1">Uncharacterized protein</fullName>
    </submittedName>
</protein>
<reference evidence="1" key="2">
    <citation type="submission" date="2020-11" db="EMBL/GenBank/DDBJ databases">
        <authorList>
            <person name="McCartney M.A."/>
            <person name="Auch B."/>
            <person name="Kono T."/>
            <person name="Mallez S."/>
            <person name="Becker A."/>
            <person name="Gohl D.M."/>
            <person name="Silverstein K.A.T."/>
            <person name="Koren S."/>
            <person name="Bechman K.B."/>
            <person name="Herman A."/>
            <person name="Abrahante J.E."/>
            <person name="Garbe J."/>
        </authorList>
    </citation>
    <scope>NUCLEOTIDE SEQUENCE</scope>
    <source>
        <strain evidence="1">Duluth1</strain>
        <tissue evidence="1">Whole animal</tissue>
    </source>
</reference>
<comment type="caution">
    <text evidence="1">The sequence shown here is derived from an EMBL/GenBank/DDBJ whole genome shotgun (WGS) entry which is preliminary data.</text>
</comment>
<proteinExistence type="predicted"/>
<evidence type="ECO:0000313" key="1">
    <source>
        <dbReference type="EMBL" id="KAH3856530.1"/>
    </source>
</evidence>
<name>A0A9D4R7W9_DREPO</name>
<dbReference type="AlphaFoldDB" id="A0A9D4R7W9"/>
<gene>
    <name evidence="1" type="ORF">DPMN_099120</name>
</gene>
<sequence length="60" mass="6848">MQFPFSSGCFRSRQAVPVFVRPFPFSSGRSRFRQAVPVFVRPFPFSSGRSRFCPLLFSPG</sequence>
<keyword evidence="2" id="KW-1185">Reference proteome</keyword>
<evidence type="ECO:0000313" key="2">
    <source>
        <dbReference type="Proteomes" id="UP000828390"/>
    </source>
</evidence>
<organism evidence="1 2">
    <name type="scientific">Dreissena polymorpha</name>
    <name type="common">Zebra mussel</name>
    <name type="synonym">Mytilus polymorpha</name>
    <dbReference type="NCBI Taxonomy" id="45954"/>
    <lineage>
        <taxon>Eukaryota</taxon>
        <taxon>Metazoa</taxon>
        <taxon>Spiralia</taxon>
        <taxon>Lophotrochozoa</taxon>
        <taxon>Mollusca</taxon>
        <taxon>Bivalvia</taxon>
        <taxon>Autobranchia</taxon>
        <taxon>Heteroconchia</taxon>
        <taxon>Euheterodonta</taxon>
        <taxon>Imparidentia</taxon>
        <taxon>Neoheterodontei</taxon>
        <taxon>Myida</taxon>
        <taxon>Dreissenoidea</taxon>
        <taxon>Dreissenidae</taxon>
        <taxon>Dreissena</taxon>
    </lineage>
</organism>
<reference evidence="1" key="1">
    <citation type="journal article" date="2019" name="bioRxiv">
        <title>The Genome of the Zebra Mussel, Dreissena polymorpha: A Resource for Invasive Species Research.</title>
        <authorList>
            <person name="McCartney M.A."/>
            <person name="Auch B."/>
            <person name="Kono T."/>
            <person name="Mallez S."/>
            <person name="Zhang Y."/>
            <person name="Obille A."/>
            <person name="Becker A."/>
            <person name="Abrahante J.E."/>
            <person name="Garbe J."/>
            <person name="Badalamenti J.P."/>
            <person name="Herman A."/>
            <person name="Mangelson H."/>
            <person name="Liachko I."/>
            <person name="Sullivan S."/>
            <person name="Sone E.D."/>
            <person name="Koren S."/>
            <person name="Silverstein K.A.T."/>
            <person name="Beckman K.B."/>
            <person name="Gohl D.M."/>
        </authorList>
    </citation>
    <scope>NUCLEOTIDE SEQUENCE</scope>
    <source>
        <strain evidence="1">Duluth1</strain>
        <tissue evidence="1">Whole animal</tissue>
    </source>
</reference>
<dbReference type="EMBL" id="JAIWYP010000003">
    <property type="protein sequence ID" value="KAH3856530.1"/>
    <property type="molecule type" value="Genomic_DNA"/>
</dbReference>
<dbReference type="Proteomes" id="UP000828390">
    <property type="component" value="Unassembled WGS sequence"/>
</dbReference>
<accession>A0A9D4R7W9</accession>